<name>A0ABQ8B0M8_BRANA</name>
<dbReference type="EMBL" id="JAGKQM010000012">
    <property type="protein sequence ID" value="KAH0898331.1"/>
    <property type="molecule type" value="Genomic_DNA"/>
</dbReference>
<evidence type="ECO:0000313" key="3">
    <source>
        <dbReference type="Proteomes" id="UP000824890"/>
    </source>
</evidence>
<keyword evidence="3" id="KW-1185">Reference proteome</keyword>
<organism evidence="2 3">
    <name type="scientific">Brassica napus</name>
    <name type="common">Rape</name>
    <dbReference type="NCBI Taxonomy" id="3708"/>
    <lineage>
        <taxon>Eukaryota</taxon>
        <taxon>Viridiplantae</taxon>
        <taxon>Streptophyta</taxon>
        <taxon>Embryophyta</taxon>
        <taxon>Tracheophyta</taxon>
        <taxon>Spermatophyta</taxon>
        <taxon>Magnoliopsida</taxon>
        <taxon>eudicotyledons</taxon>
        <taxon>Gunneridae</taxon>
        <taxon>Pentapetalae</taxon>
        <taxon>rosids</taxon>
        <taxon>malvids</taxon>
        <taxon>Brassicales</taxon>
        <taxon>Brassicaceae</taxon>
        <taxon>Brassiceae</taxon>
        <taxon>Brassica</taxon>
    </lineage>
</organism>
<gene>
    <name evidence="2" type="ORF">HID58_047899</name>
</gene>
<feature type="region of interest" description="Disordered" evidence="1">
    <location>
        <begin position="230"/>
        <end position="257"/>
    </location>
</feature>
<sequence length="257" mass="29809">MDYLAWLRSAVLENLSLTVMKRGSQRDSGESIFHLDEIKTSLGRTSIIDIDDFISKNKTKGSDKDVEEKGVLDSWLLPLNNKEISDKDLRFQDTLLFMISSSYLLFDVFFARQRSLVLLIKKPMKGSKTKSRSFRLKILRVSANSSFHLKFRRKTMILMMNSALIANLIISYCTSWRAPWSTTMTHDQPLKRKSSRMVCHGSLVKLLKQMTLRWTTMMMRLMLMMMRRGGEEDEVEDKDDDEEDGQGKNRSKTSNLN</sequence>
<dbReference type="Proteomes" id="UP000824890">
    <property type="component" value="Unassembled WGS sequence"/>
</dbReference>
<protein>
    <submittedName>
        <fullName evidence="2">Uncharacterized protein</fullName>
    </submittedName>
</protein>
<accession>A0ABQ8B0M8</accession>
<comment type="caution">
    <text evidence="2">The sequence shown here is derived from an EMBL/GenBank/DDBJ whole genome shotgun (WGS) entry which is preliminary data.</text>
</comment>
<feature type="compositionally biased region" description="Acidic residues" evidence="1">
    <location>
        <begin position="231"/>
        <end position="244"/>
    </location>
</feature>
<proteinExistence type="predicted"/>
<evidence type="ECO:0000256" key="1">
    <source>
        <dbReference type="SAM" id="MobiDB-lite"/>
    </source>
</evidence>
<evidence type="ECO:0000313" key="2">
    <source>
        <dbReference type="EMBL" id="KAH0898331.1"/>
    </source>
</evidence>
<reference evidence="2 3" key="1">
    <citation type="submission" date="2021-05" db="EMBL/GenBank/DDBJ databases">
        <title>Genome Assembly of Synthetic Allotetraploid Brassica napus Reveals Homoeologous Exchanges between Subgenomes.</title>
        <authorList>
            <person name="Davis J.T."/>
        </authorList>
    </citation>
    <scope>NUCLEOTIDE SEQUENCE [LARGE SCALE GENOMIC DNA]</scope>
    <source>
        <strain evidence="3">cv. Da-Ae</strain>
        <tissue evidence="2">Seedling</tissue>
    </source>
</reference>